<dbReference type="AlphaFoldDB" id="A0A1F4XML0"/>
<dbReference type="STRING" id="1797240.A3D68_02115"/>
<proteinExistence type="predicted"/>
<keyword evidence="1" id="KW-1133">Transmembrane helix</keyword>
<name>A0A1F4XML0_9BACT</name>
<accession>A0A1F4XML0</accession>
<sequence length="96" mass="10468">MNNTRFLLATCFLLAALGFLLPLWPLSALGILIAGLSGRYLFAIAIGLLFDIAYGAPMGALHFVWFPFTLVALVAMLGSELAKRYLLGRTQSKTVY</sequence>
<evidence type="ECO:0008006" key="4">
    <source>
        <dbReference type="Google" id="ProtNLM"/>
    </source>
</evidence>
<evidence type="ECO:0000313" key="2">
    <source>
        <dbReference type="EMBL" id="OGC82889.1"/>
    </source>
</evidence>
<keyword evidence="1" id="KW-0812">Transmembrane</keyword>
<dbReference type="EMBL" id="MEWU01000034">
    <property type="protein sequence ID" value="OGC82889.1"/>
    <property type="molecule type" value="Genomic_DNA"/>
</dbReference>
<evidence type="ECO:0000313" key="3">
    <source>
        <dbReference type="Proteomes" id="UP000177564"/>
    </source>
</evidence>
<reference evidence="2 3" key="1">
    <citation type="journal article" date="2016" name="Nat. Commun.">
        <title>Thousands of microbial genomes shed light on interconnected biogeochemical processes in an aquifer system.</title>
        <authorList>
            <person name="Anantharaman K."/>
            <person name="Brown C.T."/>
            <person name="Hug L.A."/>
            <person name="Sharon I."/>
            <person name="Castelle C.J."/>
            <person name="Probst A.J."/>
            <person name="Thomas B.C."/>
            <person name="Singh A."/>
            <person name="Wilkins M.J."/>
            <person name="Karaoz U."/>
            <person name="Brodie E.L."/>
            <person name="Williams K.H."/>
            <person name="Hubbard S.S."/>
            <person name="Banfield J.F."/>
        </authorList>
    </citation>
    <scope>NUCLEOTIDE SEQUENCE [LARGE SCALE GENOMIC DNA]</scope>
</reference>
<evidence type="ECO:0000256" key="1">
    <source>
        <dbReference type="SAM" id="Phobius"/>
    </source>
</evidence>
<comment type="caution">
    <text evidence="2">The sequence shown here is derived from an EMBL/GenBank/DDBJ whole genome shotgun (WGS) entry which is preliminary data.</text>
</comment>
<feature type="transmembrane region" description="Helical" evidence="1">
    <location>
        <begin position="6"/>
        <end position="33"/>
    </location>
</feature>
<gene>
    <name evidence="2" type="ORF">A3D68_02115</name>
</gene>
<keyword evidence="1" id="KW-0472">Membrane</keyword>
<dbReference type="Proteomes" id="UP000177564">
    <property type="component" value="Unassembled WGS sequence"/>
</dbReference>
<protein>
    <recommendedName>
        <fullName evidence="4">Rod shape-determining protein MreD</fullName>
    </recommendedName>
</protein>
<feature type="transmembrane region" description="Helical" evidence="1">
    <location>
        <begin position="40"/>
        <end position="57"/>
    </location>
</feature>
<organism evidence="2 3">
    <name type="scientific">Candidatus Adlerbacteria bacterium RIFCSPHIGHO2_02_FULL_52_17</name>
    <dbReference type="NCBI Taxonomy" id="1797240"/>
    <lineage>
        <taxon>Bacteria</taxon>
        <taxon>Candidatus Adleribacteriota</taxon>
    </lineage>
</organism>